<evidence type="ECO:0000313" key="7">
    <source>
        <dbReference type="Proteomes" id="UP000231990"/>
    </source>
</evidence>
<gene>
    <name evidence="4" type="ORF">CH360_03610</name>
    <name evidence="5" type="ORF">CH373_06750</name>
</gene>
<dbReference type="PANTHER" id="PTHR46401">
    <property type="entry name" value="GLYCOSYLTRANSFERASE WBBK-RELATED"/>
    <property type="match status" value="1"/>
</dbReference>
<evidence type="ECO:0000256" key="1">
    <source>
        <dbReference type="ARBA" id="ARBA00022679"/>
    </source>
</evidence>
<comment type="caution">
    <text evidence="5">The sequence shown here is derived from an EMBL/GenBank/DDBJ whole genome shotgun (WGS) entry which is preliminary data.</text>
</comment>
<keyword evidence="1 5" id="KW-0808">Transferase</keyword>
<feature type="domain" description="Glycosyl transferase family 1" evidence="2">
    <location>
        <begin position="190"/>
        <end position="336"/>
    </location>
</feature>
<protein>
    <submittedName>
        <fullName evidence="5">Glycosyl transferase</fullName>
    </submittedName>
</protein>
<evidence type="ECO:0000313" key="4">
    <source>
        <dbReference type="EMBL" id="PJZ70635.1"/>
    </source>
</evidence>
<dbReference type="Gene3D" id="3.40.50.2000">
    <property type="entry name" value="Glycogen Phosphorylase B"/>
    <property type="match status" value="2"/>
</dbReference>
<dbReference type="Proteomes" id="UP000231962">
    <property type="component" value="Unassembled WGS sequence"/>
</dbReference>
<organism evidence="5 7">
    <name type="scientific">Leptospira perolatii</name>
    <dbReference type="NCBI Taxonomy" id="2023191"/>
    <lineage>
        <taxon>Bacteria</taxon>
        <taxon>Pseudomonadati</taxon>
        <taxon>Spirochaetota</taxon>
        <taxon>Spirochaetia</taxon>
        <taxon>Leptospirales</taxon>
        <taxon>Leptospiraceae</taxon>
        <taxon>Leptospira</taxon>
    </lineage>
</organism>
<dbReference type="GO" id="GO:0009103">
    <property type="term" value="P:lipopolysaccharide biosynthetic process"/>
    <property type="evidence" value="ECO:0007669"/>
    <property type="project" value="TreeGrafter"/>
</dbReference>
<dbReference type="GO" id="GO:0016757">
    <property type="term" value="F:glycosyltransferase activity"/>
    <property type="evidence" value="ECO:0007669"/>
    <property type="project" value="InterPro"/>
</dbReference>
<dbReference type="EMBL" id="NPDZ01000003">
    <property type="protein sequence ID" value="PJZ73846.1"/>
    <property type="molecule type" value="Genomic_DNA"/>
</dbReference>
<dbReference type="Pfam" id="PF00534">
    <property type="entry name" value="Glycos_transf_1"/>
    <property type="match status" value="1"/>
</dbReference>
<dbReference type="SUPFAM" id="SSF53756">
    <property type="entry name" value="UDP-Glycosyltransferase/glycogen phosphorylase"/>
    <property type="match status" value="1"/>
</dbReference>
<name>A0A2M9ZP46_9LEPT</name>
<dbReference type="InterPro" id="IPR001296">
    <property type="entry name" value="Glyco_trans_1"/>
</dbReference>
<dbReference type="PANTHER" id="PTHR46401:SF2">
    <property type="entry name" value="GLYCOSYLTRANSFERASE WBBK-RELATED"/>
    <property type="match status" value="1"/>
</dbReference>
<feature type="domain" description="Glycosyltransferase subfamily 4-like N-terminal" evidence="3">
    <location>
        <begin position="53"/>
        <end position="178"/>
    </location>
</feature>
<reference evidence="6 7" key="1">
    <citation type="submission" date="2017-07" db="EMBL/GenBank/DDBJ databases">
        <title>Leptospira spp. isolated from tropical soils.</title>
        <authorList>
            <person name="Thibeaux R."/>
            <person name="Iraola G."/>
            <person name="Ferres I."/>
            <person name="Bierque E."/>
            <person name="Girault D."/>
            <person name="Soupe-Gilbert M.-E."/>
            <person name="Picardeau M."/>
            <person name="Goarant C."/>
        </authorList>
    </citation>
    <scope>NUCLEOTIDE SEQUENCE [LARGE SCALE GENOMIC DNA]</scope>
    <source>
        <strain evidence="5 7">FH1-B-B1</strain>
        <strain evidence="4 6">FH1-B-C1</strain>
    </source>
</reference>
<dbReference type="EMBL" id="NPDY01000002">
    <property type="protein sequence ID" value="PJZ70635.1"/>
    <property type="molecule type" value="Genomic_DNA"/>
</dbReference>
<dbReference type="Proteomes" id="UP000231990">
    <property type="component" value="Unassembled WGS sequence"/>
</dbReference>
<evidence type="ECO:0000259" key="3">
    <source>
        <dbReference type="Pfam" id="PF13439"/>
    </source>
</evidence>
<dbReference type="OrthoDB" id="9797829at2"/>
<evidence type="ECO:0000313" key="5">
    <source>
        <dbReference type="EMBL" id="PJZ73846.1"/>
    </source>
</evidence>
<proteinExistence type="predicted"/>
<dbReference type="InterPro" id="IPR028098">
    <property type="entry name" value="Glyco_trans_4-like_N"/>
</dbReference>
<evidence type="ECO:0000259" key="2">
    <source>
        <dbReference type="Pfam" id="PF00534"/>
    </source>
</evidence>
<dbReference type="Pfam" id="PF13439">
    <property type="entry name" value="Glyco_transf_4"/>
    <property type="match status" value="1"/>
</dbReference>
<sequence>MVPKDALKYKPRVAVDARPLSYGITGNSRYLAEVLERVIRNDSPLEYYLYSNKPIHPVFNELVAKAQVFLPSSLPGLLWLNFSMPKKFVEHRIDLFWGTLQLLPVVGKKIPMAVNYHDLNFRSAPETMTTANYWQHKIFSPMTLDRADLIFCLSENTKREISEFRPGIESKLKVVYPGAQGFGRILRPEKRLPEKFLFSLGTLEPRKNLSTLIEAYRFLKKENPNYPYSLVLAGRLGWKSEELTQLLKEGALEKEGIFFLENPADSTLGWLYQNCSYFVFPSLHEGFGLPILEALREKKHCIVSNIPVFHEILDPEADLFVPPKDVNGWKTALQKAGQRGNRIRRSGTFEWSWDHTAKEVEAGLVSLWKNRKKQDPVKERQ</sequence>
<evidence type="ECO:0000313" key="6">
    <source>
        <dbReference type="Proteomes" id="UP000231962"/>
    </source>
</evidence>
<dbReference type="CDD" id="cd03809">
    <property type="entry name" value="GT4_MtfB-like"/>
    <property type="match status" value="1"/>
</dbReference>
<keyword evidence="6" id="KW-1185">Reference proteome</keyword>
<accession>A0A2M9ZP46</accession>
<dbReference type="RefSeq" id="WP_100712642.1">
    <property type="nucleotide sequence ID" value="NZ_NPDY01000002.1"/>
</dbReference>
<dbReference type="AlphaFoldDB" id="A0A2M9ZP46"/>